<keyword evidence="6 9" id="KW-0051">Antiviral defense</keyword>
<dbReference type="InterPro" id="IPR002729">
    <property type="entry name" value="CRISPR-assoc_Cas1"/>
</dbReference>
<dbReference type="InterPro" id="IPR042206">
    <property type="entry name" value="CRISPR-assoc_Cas1_C"/>
</dbReference>
<dbReference type="GO" id="GO:0004520">
    <property type="term" value="F:DNA endonuclease activity"/>
    <property type="evidence" value="ECO:0007669"/>
    <property type="project" value="InterPro"/>
</dbReference>
<dbReference type="InterPro" id="IPR042211">
    <property type="entry name" value="CRISPR-assoc_Cas1_N"/>
</dbReference>
<feature type="binding site" evidence="9">
    <location>
        <position position="221"/>
    </location>
    <ligand>
        <name>Mn(2+)</name>
        <dbReference type="ChEBI" id="CHEBI:29035"/>
    </ligand>
</feature>
<dbReference type="HAMAP" id="MF_01470">
    <property type="entry name" value="Cas1"/>
    <property type="match status" value="1"/>
</dbReference>
<dbReference type="GO" id="GO:0051607">
    <property type="term" value="P:defense response to virus"/>
    <property type="evidence" value="ECO:0007669"/>
    <property type="project" value="UniProtKB-UniRule"/>
</dbReference>
<name>A0A348MLK3_UNCW3</name>
<keyword evidence="4 9" id="KW-0378">Hydrolase</keyword>
<dbReference type="PANTHER" id="PTHR43219">
    <property type="entry name" value="CRISPR-ASSOCIATED ENDONUCLEASE CAS1"/>
    <property type="match status" value="1"/>
</dbReference>
<dbReference type="Pfam" id="PF01867">
    <property type="entry name" value="Cas_Cas1"/>
    <property type="match status" value="1"/>
</dbReference>
<proteinExistence type="inferred from homology"/>
<dbReference type="EMBL" id="DMCX01000035">
    <property type="protein sequence ID" value="HAF07929.1"/>
    <property type="molecule type" value="Genomic_DNA"/>
</dbReference>
<dbReference type="GO" id="GO:0043571">
    <property type="term" value="P:maintenance of CRISPR repeat elements"/>
    <property type="evidence" value="ECO:0007669"/>
    <property type="project" value="UniProtKB-UniRule"/>
</dbReference>
<dbReference type="NCBIfam" id="TIGR00287">
    <property type="entry name" value="cas1"/>
    <property type="match status" value="1"/>
</dbReference>
<evidence type="ECO:0000256" key="3">
    <source>
        <dbReference type="ARBA" id="ARBA00022759"/>
    </source>
</evidence>
<dbReference type="PANTHER" id="PTHR43219:SF2">
    <property type="entry name" value="CRISPR-ASSOCIATED ENDONUCLEASE CAS1"/>
    <property type="match status" value="1"/>
</dbReference>
<comment type="subunit">
    <text evidence="9">Homodimer, forms a heterotetramer with a Cas2 homodimer.</text>
</comment>
<evidence type="ECO:0000256" key="8">
    <source>
        <dbReference type="ARBA" id="ARBA00023211"/>
    </source>
</evidence>
<accession>A0A348MLK3</accession>
<keyword evidence="5 9" id="KW-0460">Magnesium</keyword>
<protein>
    <recommendedName>
        <fullName evidence="9">CRISPR-associated endonuclease Cas1</fullName>
        <ecNumber evidence="9">3.1.-.-</ecNumber>
    </recommendedName>
</protein>
<evidence type="ECO:0000256" key="7">
    <source>
        <dbReference type="ARBA" id="ARBA00023125"/>
    </source>
</evidence>
<keyword evidence="3 9" id="KW-0255">Endonuclease</keyword>
<keyword evidence="2 9" id="KW-0479">Metal-binding</keyword>
<organism evidence="10 11">
    <name type="scientific">candidate division WOR-3 bacterium</name>
    <dbReference type="NCBI Taxonomy" id="2052148"/>
    <lineage>
        <taxon>Bacteria</taxon>
        <taxon>Bacteria division WOR-3</taxon>
    </lineage>
</organism>
<comment type="caution">
    <text evidence="10">The sequence shown here is derived from an EMBL/GenBank/DDBJ whole genome shotgun (WGS) entry which is preliminary data.</text>
</comment>
<dbReference type="CDD" id="cd09722">
    <property type="entry name" value="Cas1_I-B"/>
    <property type="match status" value="1"/>
</dbReference>
<dbReference type="EC" id="3.1.-.-" evidence="9"/>
<keyword evidence="8 9" id="KW-0464">Manganese</keyword>
<comment type="function">
    <text evidence="9">CRISPR (clustered regularly interspaced short palindromic repeat), is an adaptive immune system that provides protection against mobile genetic elements (viruses, transposable elements and conjugative plasmids). CRISPR clusters contain spacers, sequences complementary to antecedent mobile elements, and target invading nucleic acids. CRISPR clusters are transcribed and processed into CRISPR RNA (crRNA). Acts as a dsDNA endonuclease. Involved in the integration of spacer DNA into the CRISPR cassette.</text>
</comment>
<comment type="cofactor">
    <cofactor evidence="9">
        <name>Mg(2+)</name>
        <dbReference type="ChEBI" id="CHEBI:18420"/>
    </cofactor>
    <cofactor evidence="9">
        <name>Mn(2+)</name>
        <dbReference type="ChEBI" id="CHEBI:29035"/>
    </cofactor>
</comment>
<comment type="similarity">
    <text evidence="9">Belongs to the CRISPR-associated endonuclease Cas1 family.</text>
</comment>
<sequence length="329" mass="39244">MDKNYYILSNGRLKRKNNTIYFESQNGEESIPVEKIENLYLFGNIDLNTQLINIAAGYQVPIHFFSYYGYYTGTFFPMDRTVSGKLLLCQIEHHKNKEQRLFIASSIVKGSANNILNVLQYYQRRNVDLKIEIENIKYLVNDLENKNEINEIMANEANIRKIYYSCWNKWLDKDFEFYKRSKRPPEDKLNTLISFLNSVFYSTVLSEIYVTQLDPTISFLHEPGERRYSLSLDIADIFKPIIVDRLIFYLVNKQMVDDSCFEEEENICFINTKGKKIVLKEYDAKLGSTFYYKKMEKYISYRMLIRVECYKLIKHILGVEIYNPFRMEW</sequence>
<evidence type="ECO:0000313" key="10">
    <source>
        <dbReference type="EMBL" id="HAF07929.1"/>
    </source>
</evidence>
<evidence type="ECO:0000256" key="4">
    <source>
        <dbReference type="ARBA" id="ARBA00022801"/>
    </source>
</evidence>
<dbReference type="GO" id="GO:0003677">
    <property type="term" value="F:DNA binding"/>
    <property type="evidence" value="ECO:0007669"/>
    <property type="project" value="UniProtKB-KW"/>
</dbReference>
<dbReference type="Proteomes" id="UP000262454">
    <property type="component" value="Unassembled WGS sequence"/>
</dbReference>
<dbReference type="GO" id="GO:0046872">
    <property type="term" value="F:metal ion binding"/>
    <property type="evidence" value="ECO:0007669"/>
    <property type="project" value="UniProtKB-UniRule"/>
</dbReference>
<gene>
    <name evidence="9" type="primary">cas1</name>
    <name evidence="10" type="ORF">DCG82_05955</name>
</gene>
<dbReference type="AlphaFoldDB" id="A0A348MLK3"/>
<evidence type="ECO:0000256" key="1">
    <source>
        <dbReference type="ARBA" id="ARBA00022722"/>
    </source>
</evidence>
<feature type="binding site" evidence="9">
    <location>
        <position position="156"/>
    </location>
    <ligand>
        <name>Mn(2+)</name>
        <dbReference type="ChEBI" id="CHEBI:29035"/>
    </ligand>
</feature>
<keyword evidence="1 9" id="KW-0540">Nuclease</keyword>
<evidence type="ECO:0000256" key="5">
    <source>
        <dbReference type="ARBA" id="ARBA00022842"/>
    </source>
</evidence>
<dbReference type="NCBIfam" id="TIGR03641">
    <property type="entry name" value="cas1_HMARI"/>
    <property type="match status" value="1"/>
</dbReference>
<feature type="binding site" evidence="9">
    <location>
        <position position="236"/>
    </location>
    <ligand>
        <name>Mn(2+)</name>
        <dbReference type="ChEBI" id="CHEBI:29035"/>
    </ligand>
</feature>
<dbReference type="Gene3D" id="3.100.10.20">
    <property type="entry name" value="CRISPR-associated endonuclease Cas1, N-terminal domain"/>
    <property type="match status" value="1"/>
</dbReference>
<reference evidence="10 11" key="1">
    <citation type="journal article" date="2018" name="Nat. Biotechnol.">
        <title>A standardized bacterial taxonomy based on genome phylogeny substantially revises the tree of life.</title>
        <authorList>
            <person name="Parks D.H."/>
            <person name="Chuvochina M."/>
            <person name="Waite D.W."/>
            <person name="Rinke C."/>
            <person name="Skarshewski A."/>
            <person name="Chaumeil P.A."/>
            <person name="Hugenholtz P."/>
        </authorList>
    </citation>
    <scope>NUCLEOTIDE SEQUENCE [LARGE SCALE GENOMIC DNA]</scope>
    <source>
        <strain evidence="10">UBA7921</strain>
    </source>
</reference>
<dbReference type="InterPro" id="IPR019858">
    <property type="entry name" value="CRISPR-assoc_Cas1_HMARI/TNEAP"/>
</dbReference>
<dbReference type="GO" id="GO:0016787">
    <property type="term" value="F:hydrolase activity"/>
    <property type="evidence" value="ECO:0007669"/>
    <property type="project" value="UniProtKB-KW"/>
</dbReference>
<dbReference type="Gene3D" id="1.20.120.920">
    <property type="entry name" value="CRISPR-associated endonuclease Cas1, C-terminal domain"/>
    <property type="match status" value="1"/>
</dbReference>
<keyword evidence="7 9" id="KW-0238">DNA-binding</keyword>
<evidence type="ECO:0000256" key="2">
    <source>
        <dbReference type="ARBA" id="ARBA00022723"/>
    </source>
</evidence>
<evidence type="ECO:0000256" key="9">
    <source>
        <dbReference type="HAMAP-Rule" id="MF_01470"/>
    </source>
</evidence>
<evidence type="ECO:0000313" key="11">
    <source>
        <dbReference type="Proteomes" id="UP000262454"/>
    </source>
</evidence>
<evidence type="ECO:0000256" key="6">
    <source>
        <dbReference type="ARBA" id="ARBA00023118"/>
    </source>
</evidence>